<feature type="active site" description="Nucleophile" evidence="4">
    <location>
        <position position="129"/>
    </location>
</feature>
<reference evidence="6 7" key="1">
    <citation type="submission" date="2024-06" db="EMBL/GenBank/DDBJ databases">
        <authorList>
            <person name="Steensen K."/>
            <person name="Seneca J."/>
            <person name="Bartlau N."/>
            <person name="Yu A.X."/>
            <person name="Polz M.F."/>
        </authorList>
    </citation>
    <scope>NUCLEOTIDE SEQUENCE [LARGE SCALE GENOMIC DNA]</scope>
    <source>
        <strain evidence="6 7">FF146</strain>
    </source>
</reference>
<dbReference type="InterPro" id="IPR002579">
    <property type="entry name" value="Met_Sox_Rdtase_MsrB_dom"/>
</dbReference>
<proteinExistence type="inferred from homology"/>
<dbReference type="EMBL" id="JBGOOT010000006">
    <property type="protein sequence ID" value="MEZ8195136.1"/>
    <property type="molecule type" value="Genomic_DNA"/>
</dbReference>
<feature type="domain" description="MsrB" evidence="5">
    <location>
        <begin position="18"/>
        <end position="140"/>
    </location>
</feature>
<keyword evidence="7" id="KW-1185">Reference proteome</keyword>
<dbReference type="PROSITE" id="PS51790">
    <property type="entry name" value="MSRB"/>
    <property type="match status" value="1"/>
</dbReference>
<dbReference type="InterPro" id="IPR011057">
    <property type="entry name" value="Mss4-like_sf"/>
</dbReference>
<keyword evidence="2 4" id="KW-0560">Oxidoreductase</keyword>
<accession>A0ABV4M6J0</accession>
<comment type="catalytic activity">
    <reaction evidence="3 4">
        <text>L-methionyl-[protein] + [thioredoxin]-disulfide + H2O = L-methionyl-(R)-S-oxide-[protein] + [thioredoxin]-dithiol</text>
        <dbReference type="Rhea" id="RHEA:24164"/>
        <dbReference type="Rhea" id="RHEA-COMP:10698"/>
        <dbReference type="Rhea" id="RHEA-COMP:10700"/>
        <dbReference type="Rhea" id="RHEA-COMP:12313"/>
        <dbReference type="Rhea" id="RHEA-COMP:12314"/>
        <dbReference type="ChEBI" id="CHEBI:15377"/>
        <dbReference type="ChEBI" id="CHEBI:16044"/>
        <dbReference type="ChEBI" id="CHEBI:29950"/>
        <dbReference type="ChEBI" id="CHEBI:45764"/>
        <dbReference type="ChEBI" id="CHEBI:50058"/>
        <dbReference type="EC" id="1.8.4.12"/>
    </reaction>
</comment>
<comment type="cofactor">
    <cofactor evidence="4">
        <name>Zn(2+)</name>
        <dbReference type="ChEBI" id="CHEBI:29105"/>
    </cofactor>
    <text evidence="4">Binds 1 zinc ion per subunit. The zinc ion is important for the structural integrity of the protein.</text>
</comment>
<dbReference type="Pfam" id="PF01641">
    <property type="entry name" value="SelR"/>
    <property type="match status" value="1"/>
</dbReference>
<feature type="binding site" evidence="4">
    <location>
        <position position="106"/>
    </location>
    <ligand>
        <name>Zn(2+)</name>
        <dbReference type="ChEBI" id="CHEBI:29105"/>
    </ligand>
</feature>
<feature type="binding site" evidence="4">
    <location>
        <position position="57"/>
    </location>
    <ligand>
        <name>Zn(2+)</name>
        <dbReference type="ChEBI" id="CHEBI:29105"/>
    </ligand>
</feature>
<evidence type="ECO:0000259" key="5">
    <source>
        <dbReference type="PROSITE" id="PS51790"/>
    </source>
</evidence>
<evidence type="ECO:0000256" key="2">
    <source>
        <dbReference type="ARBA" id="ARBA00023002"/>
    </source>
</evidence>
<dbReference type="NCBIfam" id="TIGR00357">
    <property type="entry name" value="peptide-methionine (R)-S-oxide reductase MsrB"/>
    <property type="match status" value="1"/>
</dbReference>
<comment type="similarity">
    <text evidence="1 4">Belongs to the MsrB Met sulfoxide reductase family.</text>
</comment>
<dbReference type="InterPro" id="IPR028427">
    <property type="entry name" value="Met_Sox_Rdtase_MsrB"/>
</dbReference>
<sequence>MWRDVNMNNDVNKMRKPDEHWREALSDTEYKVCREQGTEAPFSGKLLHNRETGIYCCTCCQSPLFISDNKYDSGCGWPSFDAPINDEAIRYLEDTSHGMKRVEIRCAACDSHLGHVFPDGPPTTNERFCVNSVSLVFNKKEKSGE</sequence>
<gene>
    <name evidence="4 6" type="primary">msrB</name>
    <name evidence="6" type="ORF">ACED38_09560</name>
</gene>
<feature type="binding site" evidence="4">
    <location>
        <position position="60"/>
    </location>
    <ligand>
        <name>Zn(2+)</name>
        <dbReference type="ChEBI" id="CHEBI:29105"/>
    </ligand>
</feature>
<dbReference type="PANTHER" id="PTHR10173">
    <property type="entry name" value="METHIONINE SULFOXIDE REDUCTASE"/>
    <property type="match status" value="1"/>
</dbReference>
<dbReference type="GO" id="GO:0033743">
    <property type="term" value="F:peptide-methionine (R)-S-oxide reductase activity"/>
    <property type="evidence" value="ECO:0007669"/>
    <property type="project" value="UniProtKB-EC"/>
</dbReference>
<evidence type="ECO:0000313" key="6">
    <source>
        <dbReference type="EMBL" id="MEZ8195136.1"/>
    </source>
</evidence>
<keyword evidence="4" id="KW-0479">Metal-binding</keyword>
<dbReference type="PANTHER" id="PTHR10173:SF52">
    <property type="entry name" value="METHIONINE-R-SULFOXIDE REDUCTASE B1"/>
    <property type="match status" value="1"/>
</dbReference>
<evidence type="ECO:0000313" key="7">
    <source>
        <dbReference type="Proteomes" id="UP001569153"/>
    </source>
</evidence>
<dbReference type="HAMAP" id="MF_01400">
    <property type="entry name" value="MsrB"/>
    <property type="match status" value="1"/>
</dbReference>
<name>A0ABV4M6J0_9VIBR</name>
<comment type="caution">
    <text evidence="6">The sequence shown here is derived from an EMBL/GenBank/DDBJ whole genome shotgun (WGS) entry which is preliminary data.</text>
</comment>
<dbReference type="EC" id="1.8.4.12" evidence="4"/>
<dbReference type="RefSeq" id="WP_084654965.1">
    <property type="nucleotide sequence ID" value="NZ_JBGONK010000017.1"/>
</dbReference>
<dbReference type="Proteomes" id="UP001569153">
    <property type="component" value="Unassembled WGS sequence"/>
</dbReference>
<dbReference type="Gene3D" id="2.170.150.20">
    <property type="entry name" value="Peptide methionine sulfoxide reductase"/>
    <property type="match status" value="1"/>
</dbReference>
<evidence type="ECO:0000256" key="1">
    <source>
        <dbReference type="ARBA" id="ARBA00007174"/>
    </source>
</evidence>
<evidence type="ECO:0000256" key="3">
    <source>
        <dbReference type="ARBA" id="ARBA00048488"/>
    </source>
</evidence>
<organism evidence="6 7">
    <name type="scientific">Vibrio cortegadensis</name>
    <dbReference type="NCBI Taxonomy" id="1328770"/>
    <lineage>
        <taxon>Bacteria</taxon>
        <taxon>Pseudomonadati</taxon>
        <taxon>Pseudomonadota</taxon>
        <taxon>Gammaproteobacteria</taxon>
        <taxon>Vibrionales</taxon>
        <taxon>Vibrionaceae</taxon>
        <taxon>Vibrio</taxon>
    </lineage>
</organism>
<feature type="binding site" evidence="4">
    <location>
        <position position="109"/>
    </location>
    <ligand>
        <name>Zn(2+)</name>
        <dbReference type="ChEBI" id="CHEBI:29105"/>
    </ligand>
</feature>
<protein>
    <recommendedName>
        <fullName evidence="4">Peptide methionine sulfoxide reductase MsrB</fullName>
        <ecNumber evidence="4">1.8.4.12</ecNumber>
    </recommendedName>
    <alternativeName>
        <fullName evidence="4">Peptide-methionine (R)-S-oxide reductase</fullName>
    </alternativeName>
</protein>
<evidence type="ECO:0000256" key="4">
    <source>
        <dbReference type="HAMAP-Rule" id="MF_01400"/>
    </source>
</evidence>
<dbReference type="SUPFAM" id="SSF51316">
    <property type="entry name" value="Mss4-like"/>
    <property type="match status" value="1"/>
</dbReference>
<keyword evidence="4" id="KW-0862">Zinc</keyword>